<reference evidence="2 3" key="2">
    <citation type="journal article" date="2019" name="G3 (Bethesda)">
        <title>Hybrid Assembly of the Genome of the Entomopathogenic Nematode Steinernema carpocapsae Identifies the X-Chromosome.</title>
        <authorList>
            <person name="Serra L."/>
            <person name="Macchietto M."/>
            <person name="Macias-Munoz A."/>
            <person name="McGill C.J."/>
            <person name="Rodriguez I.M."/>
            <person name="Rodriguez B."/>
            <person name="Murad R."/>
            <person name="Mortazavi A."/>
        </authorList>
    </citation>
    <scope>NUCLEOTIDE SEQUENCE [LARGE SCALE GENOMIC DNA]</scope>
    <source>
        <strain evidence="2 3">ALL</strain>
    </source>
</reference>
<proteinExistence type="predicted"/>
<dbReference type="AlphaFoldDB" id="A0A4U5MC88"/>
<evidence type="ECO:0000313" key="3">
    <source>
        <dbReference type="Proteomes" id="UP000298663"/>
    </source>
</evidence>
<keyword evidence="3" id="KW-1185">Reference proteome</keyword>
<reference evidence="2 3" key="1">
    <citation type="journal article" date="2015" name="Genome Biol.">
        <title>Comparative genomics of Steinernema reveals deeply conserved gene regulatory networks.</title>
        <authorList>
            <person name="Dillman A.R."/>
            <person name="Macchietto M."/>
            <person name="Porter C.F."/>
            <person name="Rogers A."/>
            <person name="Williams B."/>
            <person name="Antoshechkin I."/>
            <person name="Lee M.M."/>
            <person name="Goodwin Z."/>
            <person name="Lu X."/>
            <person name="Lewis E.E."/>
            <person name="Goodrich-Blair H."/>
            <person name="Stock S.P."/>
            <person name="Adams B.J."/>
            <person name="Sternberg P.W."/>
            <person name="Mortazavi A."/>
        </authorList>
    </citation>
    <scope>NUCLEOTIDE SEQUENCE [LARGE SCALE GENOMIC DNA]</scope>
    <source>
        <strain evidence="2 3">ALL</strain>
    </source>
</reference>
<organism evidence="2 3">
    <name type="scientific">Steinernema carpocapsae</name>
    <name type="common">Entomopathogenic nematode</name>
    <dbReference type="NCBI Taxonomy" id="34508"/>
    <lineage>
        <taxon>Eukaryota</taxon>
        <taxon>Metazoa</taxon>
        <taxon>Ecdysozoa</taxon>
        <taxon>Nematoda</taxon>
        <taxon>Chromadorea</taxon>
        <taxon>Rhabditida</taxon>
        <taxon>Tylenchina</taxon>
        <taxon>Panagrolaimomorpha</taxon>
        <taxon>Strongyloidoidea</taxon>
        <taxon>Steinernematidae</taxon>
        <taxon>Steinernema</taxon>
    </lineage>
</organism>
<accession>A0A4U5MC88</accession>
<keyword evidence="1" id="KW-0175">Coiled coil</keyword>
<feature type="coiled-coil region" evidence="1">
    <location>
        <begin position="42"/>
        <end position="73"/>
    </location>
</feature>
<dbReference type="Proteomes" id="UP000298663">
    <property type="component" value="Unassembled WGS sequence"/>
</dbReference>
<protein>
    <submittedName>
        <fullName evidence="2">Uncharacterized protein</fullName>
    </submittedName>
</protein>
<sequence>MKETPLGWEDLENREFQLEGVLGNHIPTPNDKKPIVKHPTENEIAQQEIAALVRELEQQRDTMVLERRQLINSEDIQEEVERRIGIERRFRTA</sequence>
<evidence type="ECO:0000256" key="1">
    <source>
        <dbReference type="SAM" id="Coils"/>
    </source>
</evidence>
<dbReference type="EMBL" id="AZBU02000008">
    <property type="protein sequence ID" value="TKR66741.1"/>
    <property type="molecule type" value="Genomic_DNA"/>
</dbReference>
<evidence type="ECO:0000313" key="2">
    <source>
        <dbReference type="EMBL" id="TKR66741.1"/>
    </source>
</evidence>
<gene>
    <name evidence="2" type="ORF">L596_022988</name>
</gene>
<comment type="caution">
    <text evidence="2">The sequence shown here is derived from an EMBL/GenBank/DDBJ whole genome shotgun (WGS) entry which is preliminary data.</text>
</comment>
<name>A0A4U5MC88_STECR</name>